<keyword evidence="1" id="KW-1133">Transmembrane helix</keyword>
<evidence type="ECO:0000256" key="1">
    <source>
        <dbReference type="SAM" id="Phobius"/>
    </source>
</evidence>
<evidence type="ECO:0000313" key="3">
    <source>
        <dbReference type="Proteomes" id="UP001060919"/>
    </source>
</evidence>
<reference evidence="2" key="1">
    <citation type="submission" date="2022-09" db="EMBL/GenBank/DDBJ databases">
        <title>Aureispira anguillicida sp. nov., isolated from Leptocephalus of Japanese eel Anguilla japonica.</title>
        <authorList>
            <person name="Yuasa K."/>
            <person name="Mekata T."/>
            <person name="Ikunari K."/>
        </authorList>
    </citation>
    <scope>NUCLEOTIDE SEQUENCE</scope>
    <source>
        <strain evidence="2">EL160426</strain>
    </source>
</reference>
<accession>A0A916DPE7</accession>
<dbReference type="RefSeq" id="WP_264791438.1">
    <property type="nucleotide sequence ID" value="NZ_AP026867.1"/>
</dbReference>
<evidence type="ECO:0000313" key="2">
    <source>
        <dbReference type="EMBL" id="BDS10101.1"/>
    </source>
</evidence>
<gene>
    <name evidence="2" type="ORF">AsAng_0008080</name>
</gene>
<dbReference type="KEGG" id="aup:AsAng_0008080"/>
<dbReference type="AlphaFoldDB" id="A0A916DPE7"/>
<keyword evidence="1" id="KW-0472">Membrane</keyword>
<dbReference type="EMBL" id="AP026867">
    <property type="protein sequence ID" value="BDS10101.1"/>
    <property type="molecule type" value="Genomic_DNA"/>
</dbReference>
<keyword evidence="1" id="KW-0812">Transmembrane</keyword>
<organism evidence="2 3">
    <name type="scientific">Aureispira anguillae</name>
    <dbReference type="NCBI Taxonomy" id="2864201"/>
    <lineage>
        <taxon>Bacteria</taxon>
        <taxon>Pseudomonadati</taxon>
        <taxon>Bacteroidota</taxon>
        <taxon>Saprospiria</taxon>
        <taxon>Saprospirales</taxon>
        <taxon>Saprospiraceae</taxon>
        <taxon>Aureispira</taxon>
    </lineage>
</organism>
<sequence length="41" mass="4413">MQAIPIQLDINAKAEPMSIALLTGGLFLALVLALWIYSLIS</sequence>
<keyword evidence="3" id="KW-1185">Reference proteome</keyword>
<feature type="transmembrane region" description="Helical" evidence="1">
    <location>
        <begin position="19"/>
        <end position="40"/>
    </location>
</feature>
<name>A0A916DPE7_9BACT</name>
<proteinExistence type="predicted"/>
<dbReference type="Proteomes" id="UP001060919">
    <property type="component" value="Chromosome"/>
</dbReference>
<protein>
    <submittedName>
        <fullName evidence="2">Uncharacterized protein</fullName>
    </submittedName>
</protein>